<protein>
    <recommendedName>
        <fullName evidence="2">DUF8039 domain-containing protein</fullName>
    </recommendedName>
</protein>
<proteinExistence type="predicted"/>
<feature type="compositionally biased region" description="Pro residues" evidence="1">
    <location>
        <begin position="427"/>
        <end position="439"/>
    </location>
</feature>
<accession>Q60DA0</accession>
<organism evidence="3 4">
    <name type="scientific">Oryza sativa subsp. japonica</name>
    <name type="common">Rice</name>
    <dbReference type="NCBI Taxonomy" id="39947"/>
    <lineage>
        <taxon>Eukaryota</taxon>
        <taxon>Viridiplantae</taxon>
        <taxon>Streptophyta</taxon>
        <taxon>Embryophyta</taxon>
        <taxon>Tracheophyta</taxon>
        <taxon>Spermatophyta</taxon>
        <taxon>Magnoliopsida</taxon>
        <taxon>Liliopsida</taxon>
        <taxon>Poales</taxon>
        <taxon>Poaceae</taxon>
        <taxon>BOP clade</taxon>
        <taxon>Oryzoideae</taxon>
        <taxon>Oryzeae</taxon>
        <taxon>Oryzinae</taxon>
        <taxon>Oryza</taxon>
        <taxon>Oryza sativa</taxon>
    </lineage>
</organism>
<dbReference type="PANTHER" id="PTHR33018:SF30">
    <property type="entry name" value="OS02G0502850 PROTEIN"/>
    <property type="match status" value="1"/>
</dbReference>
<evidence type="ECO:0000313" key="3">
    <source>
        <dbReference type="EMBL" id="AAV31207.1"/>
    </source>
</evidence>
<feature type="region of interest" description="Disordered" evidence="1">
    <location>
        <begin position="425"/>
        <end position="445"/>
    </location>
</feature>
<evidence type="ECO:0000259" key="2">
    <source>
        <dbReference type="Pfam" id="PF26133"/>
    </source>
</evidence>
<sequence length="796" mass="90234">MVKDITNEFGKKRKRSKEDKKRMWKKKSIFWRLAYWEDLEILPVAIRGILPPQVCHTIQRLCAFFNAIGQKIIDPEDLDGLHADIGSIIEVYTTEEAIEFCIDYMAETDPIGVPASRHEGRLAGVGTTGRKRIVPDQASYTQAHFAVLQQIAEVTPYFEEHLAKVRRDNIGRSDIWINREHGARFNEWFKDRVARSTDGPSEILQRREDDILTKALGNEEHRGRRRGIGSNVPWKFGFPQYAWQYKKHKLSKAQKAARLMAQLRVELKEELREELTAKLLGMEVRMEARIRDRSTDATPGPKVQVISPTQRRSSCASTEAPAEQPEGPAAVDHITEPTSCTLVVRVTPGFAITAAEGQAFKPTPETRVHGVQLLASNAKVQVDLVKPNWVGYTIPHPPNDEILTLGATRGTFIQWPKHNIEINITPRPAPSSRPLPTRPHPTVVSLPPAVEQRDEDLQLQFWGGRYGGRQQAAPPPPAKRSKRAKSSLPKLDTRRKAVGTGRGKVKVPLAPKKLDLGKAPVAPPKPPAEFTLGMPLVGDDALFKMGPACKELHGYYMEKSNARRKNRETSMLGQHDGQPFLGPTAFIAVDFKYLRDLYRVRAIDTNLLKCYSLLTWKHVHRKAPHVALLDPAVVNKTTLKNDRANMVGYIKNCLLVRQDKDFIMCAYNQQQHWILLVITPKWSLVHYLNSNIKPEIYDWLAIEYALNEASDQYVARGGRHKDGHPKLGHKKDFPIRQQVGDQCGFHVCHNMRSFADKVTLLDPEEFISRIPEINFEIIREEIAQFILDDILCHAPN</sequence>
<dbReference type="Gene3D" id="3.40.395.10">
    <property type="entry name" value="Adenoviral Proteinase, Chain A"/>
    <property type="match status" value="1"/>
</dbReference>
<dbReference type="InterPro" id="IPR038765">
    <property type="entry name" value="Papain-like_cys_pep_sf"/>
</dbReference>
<feature type="domain" description="DUF8039" evidence="2">
    <location>
        <begin position="330"/>
        <end position="422"/>
    </location>
</feature>
<evidence type="ECO:0000313" key="4">
    <source>
        <dbReference type="Proteomes" id="UP000000763"/>
    </source>
</evidence>
<gene>
    <name evidence="3" type="primary">B1007D10.15</name>
</gene>
<dbReference type="SUPFAM" id="SSF54001">
    <property type="entry name" value="Cysteine proteinases"/>
    <property type="match status" value="1"/>
</dbReference>
<feature type="region of interest" description="Disordered" evidence="1">
    <location>
        <begin position="466"/>
        <end position="503"/>
    </location>
</feature>
<name>Q60DA0_ORYSJ</name>
<feature type="compositionally biased region" description="Polar residues" evidence="1">
    <location>
        <begin position="306"/>
        <end position="317"/>
    </location>
</feature>
<dbReference type="Proteomes" id="UP000000763">
    <property type="component" value="Chromosome 5"/>
</dbReference>
<reference evidence="4" key="2">
    <citation type="journal article" date="2008" name="Nucleic Acids Res.">
        <title>The rice annotation project database (RAP-DB): 2008 update.</title>
        <authorList>
            <consortium name="The rice annotation project (RAP)"/>
        </authorList>
    </citation>
    <scope>GENOME REANNOTATION</scope>
    <source>
        <strain evidence="4">cv. Nipponbare</strain>
    </source>
</reference>
<dbReference type="AlphaFoldDB" id="Q60DA0"/>
<feature type="region of interest" description="Disordered" evidence="1">
    <location>
        <begin position="291"/>
        <end position="332"/>
    </location>
</feature>
<evidence type="ECO:0000256" key="1">
    <source>
        <dbReference type="SAM" id="MobiDB-lite"/>
    </source>
</evidence>
<dbReference type="InterPro" id="IPR058352">
    <property type="entry name" value="DUF8039"/>
</dbReference>
<feature type="compositionally biased region" description="Low complexity" evidence="1">
    <location>
        <begin position="319"/>
        <end position="330"/>
    </location>
</feature>
<dbReference type="EMBL" id="AC148611">
    <property type="protein sequence ID" value="AAV31207.1"/>
    <property type="molecule type" value="Genomic_DNA"/>
</dbReference>
<reference evidence="4" key="1">
    <citation type="journal article" date="2005" name="Nature">
        <title>The map-based sequence of the rice genome.</title>
        <authorList>
            <consortium name="International rice genome sequencing project (IRGSP)"/>
            <person name="Matsumoto T."/>
            <person name="Wu J."/>
            <person name="Kanamori H."/>
            <person name="Katayose Y."/>
            <person name="Fujisawa M."/>
            <person name="Namiki N."/>
            <person name="Mizuno H."/>
            <person name="Yamamoto K."/>
            <person name="Antonio B.A."/>
            <person name="Baba T."/>
            <person name="Sakata K."/>
            <person name="Nagamura Y."/>
            <person name="Aoki H."/>
            <person name="Arikawa K."/>
            <person name="Arita K."/>
            <person name="Bito T."/>
            <person name="Chiden Y."/>
            <person name="Fujitsuka N."/>
            <person name="Fukunaka R."/>
            <person name="Hamada M."/>
            <person name="Harada C."/>
            <person name="Hayashi A."/>
            <person name="Hijishita S."/>
            <person name="Honda M."/>
            <person name="Hosokawa S."/>
            <person name="Ichikawa Y."/>
            <person name="Idonuma A."/>
            <person name="Iijima M."/>
            <person name="Ikeda M."/>
            <person name="Ikeno M."/>
            <person name="Ito K."/>
            <person name="Ito S."/>
            <person name="Ito T."/>
            <person name="Ito Y."/>
            <person name="Ito Y."/>
            <person name="Iwabuchi A."/>
            <person name="Kamiya K."/>
            <person name="Karasawa W."/>
            <person name="Kurita K."/>
            <person name="Katagiri S."/>
            <person name="Kikuta A."/>
            <person name="Kobayashi H."/>
            <person name="Kobayashi N."/>
            <person name="Machita K."/>
            <person name="Maehara T."/>
            <person name="Masukawa M."/>
            <person name="Mizubayashi T."/>
            <person name="Mukai Y."/>
            <person name="Nagasaki H."/>
            <person name="Nagata Y."/>
            <person name="Naito S."/>
            <person name="Nakashima M."/>
            <person name="Nakama Y."/>
            <person name="Nakamichi Y."/>
            <person name="Nakamura M."/>
            <person name="Meguro A."/>
            <person name="Negishi M."/>
            <person name="Ohta I."/>
            <person name="Ohta T."/>
            <person name="Okamoto M."/>
            <person name="Ono N."/>
            <person name="Saji S."/>
            <person name="Sakaguchi M."/>
            <person name="Sakai K."/>
            <person name="Shibata M."/>
            <person name="Shimokawa T."/>
            <person name="Song J."/>
            <person name="Takazaki Y."/>
            <person name="Terasawa K."/>
            <person name="Tsugane M."/>
            <person name="Tsuji K."/>
            <person name="Ueda S."/>
            <person name="Waki K."/>
            <person name="Yamagata H."/>
            <person name="Yamamoto M."/>
            <person name="Yamamoto S."/>
            <person name="Yamane H."/>
            <person name="Yoshiki S."/>
            <person name="Yoshihara R."/>
            <person name="Yukawa K."/>
            <person name="Zhong H."/>
            <person name="Yano M."/>
            <person name="Yuan Q."/>
            <person name="Ouyang S."/>
            <person name="Liu J."/>
            <person name="Jones K.M."/>
            <person name="Gansberger K."/>
            <person name="Moffat K."/>
            <person name="Hill J."/>
            <person name="Bera J."/>
            <person name="Fadrosh D."/>
            <person name="Jin S."/>
            <person name="Johri S."/>
            <person name="Kim M."/>
            <person name="Overton L."/>
            <person name="Reardon M."/>
            <person name="Tsitrin T."/>
            <person name="Vuong H."/>
            <person name="Weaver B."/>
            <person name="Ciecko A."/>
            <person name="Tallon L."/>
            <person name="Jackson J."/>
            <person name="Pai G."/>
            <person name="Aken S.V."/>
            <person name="Utterback T."/>
            <person name="Reidmuller S."/>
            <person name="Feldblyum T."/>
            <person name="Hsiao J."/>
            <person name="Zismann V."/>
            <person name="Iobst S."/>
            <person name="de Vazeille A.R."/>
            <person name="Buell C.R."/>
            <person name="Ying K."/>
            <person name="Li Y."/>
            <person name="Lu T."/>
            <person name="Huang Y."/>
            <person name="Zhao Q."/>
            <person name="Feng Q."/>
            <person name="Zhang L."/>
            <person name="Zhu J."/>
            <person name="Weng Q."/>
            <person name="Mu J."/>
            <person name="Lu Y."/>
            <person name="Fan D."/>
            <person name="Liu Y."/>
            <person name="Guan J."/>
            <person name="Zhang Y."/>
            <person name="Yu S."/>
            <person name="Liu X."/>
            <person name="Zhang Y."/>
            <person name="Hong G."/>
            <person name="Han B."/>
            <person name="Choisne N."/>
            <person name="Demange N."/>
            <person name="Orjeda G."/>
            <person name="Samain S."/>
            <person name="Cattolico L."/>
            <person name="Pelletier E."/>
            <person name="Couloux A."/>
            <person name="Segurens B."/>
            <person name="Wincker P."/>
            <person name="D'Hont A."/>
            <person name="Scarpelli C."/>
            <person name="Weissenbach J."/>
            <person name="Salanoubat M."/>
            <person name="Quetier F."/>
            <person name="Yu Y."/>
            <person name="Kim H.R."/>
            <person name="Rambo T."/>
            <person name="Currie J."/>
            <person name="Collura K."/>
            <person name="Luo M."/>
            <person name="Yang T."/>
            <person name="Ammiraju J.S.S."/>
            <person name="Engler F."/>
            <person name="Soderlund C."/>
            <person name="Wing R.A."/>
            <person name="Palmer L.E."/>
            <person name="de la Bastide M."/>
            <person name="Spiegel L."/>
            <person name="Nascimento L."/>
            <person name="Zutavern T."/>
            <person name="O'Shaughnessy A."/>
            <person name="Dike S."/>
            <person name="Dedhia N."/>
            <person name="Preston R."/>
            <person name="Balija V."/>
            <person name="McCombie W.R."/>
            <person name="Chow T."/>
            <person name="Chen H."/>
            <person name="Chung M."/>
            <person name="Chen C."/>
            <person name="Shaw J."/>
            <person name="Wu H."/>
            <person name="Hsiao K."/>
            <person name="Chao Y."/>
            <person name="Chu M."/>
            <person name="Cheng C."/>
            <person name="Hour A."/>
            <person name="Lee P."/>
            <person name="Lin S."/>
            <person name="Lin Y."/>
            <person name="Liou J."/>
            <person name="Liu S."/>
            <person name="Hsing Y."/>
            <person name="Raghuvanshi S."/>
            <person name="Mohanty A."/>
            <person name="Bharti A.K."/>
            <person name="Gaur A."/>
            <person name="Gupta V."/>
            <person name="Kumar D."/>
            <person name="Ravi V."/>
            <person name="Vij S."/>
            <person name="Kapur A."/>
            <person name="Khurana P."/>
            <person name="Khurana P."/>
            <person name="Khurana J.P."/>
            <person name="Tyagi A.K."/>
            <person name="Gaikwad K."/>
            <person name="Singh A."/>
            <person name="Dalal V."/>
            <person name="Srivastava S."/>
            <person name="Dixit A."/>
            <person name="Pal A.K."/>
            <person name="Ghazi I.A."/>
            <person name="Yadav M."/>
            <person name="Pandit A."/>
            <person name="Bhargava A."/>
            <person name="Sureshbabu K."/>
            <person name="Batra K."/>
            <person name="Sharma T.R."/>
            <person name="Mohapatra T."/>
            <person name="Singh N.K."/>
            <person name="Messing J."/>
            <person name="Nelson A.B."/>
            <person name="Fuks G."/>
            <person name="Kavchok S."/>
            <person name="Keizer G."/>
            <person name="Linton E."/>
            <person name="Llaca V."/>
            <person name="Song R."/>
            <person name="Tanyolac B."/>
            <person name="Young S."/>
            <person name="Ho-Il K."/>
            <person name="Hahn J.H."/>
            <person name="Sangsakoo G."/>
            <person name="Vanavichit A."/>
            <person name="de Mattos Luiz.A.T."/>
            <person name="Zimmer P.D."/>
            <person name="Malone G."/>
            <person name="Dellagostin O."/>
            <person name="de Oliveira A.C."/>
            <person name="Bevan M."/>
            <person name="Bancroft I."/>
            <person name="Minx P."/>
            <person name="Cordum H."/>
            <person name="Wilson R."/>
            <person name="Cheng Z."/>
            <person name="Jin W."/>
            <person name="Jiang J."/>
            <person name="Leong S.A."/>
            <person name="Iwama H."/>
            <person name="Gojobori T."/>
            <person name="Itoh T."/>
            <person name="Niimura Y."/>
            <person name="Fujii Y."/>
            <person name="Habara T."/>
            <person name="Sakai H."/>
            <person name="Sato Y."/>
            <person name="Wilson G."/>
            <person name="Kumar K."/>
            <person name="McCouch S."/>
            <person name="Juretic N."/>
            <person name="Hoen D."/>
            <person name="Wright S."/>
            <person name="Bruskiewich R."/>
            <person name="Bureau T."/>
            <person name="Miyao A."/>
            <person name="Hirochika H."/>
            <person name="Nishikawa T."/>
            <person name="Kadowaki K."/>
            <person name="Sugiura M."/>
            <person name="Burr B."/>
            <person name="Sasaki T."/>
        </authorList>
    </citation>
    <scope>NUCLEOTIDE SEQUENCE [LARGE SCALE GENOMIC DNA]</scope>
    <source>
        <strain evidence="4">cv. Nipponbare</strain>
    </source>
</reference>
<dbReference type="Pfam" id="PF26133">
    <property type="entry name" value="DUF8039"/>
    <property type="match status" value="1"/>
</dbReference>
<dbReference type="PANTHER" id="PTHR33018">
    <property type="entry name" value="OS10G0338966 PROTEIN-RELATED"/>
    <property type="match status" value="1"/>
</dbReference>